<keyword evidence="2" id="KW-1185">Reference proteome</keyword>
<organism evidence="1 2">
    <name type="scientific">Pluteus cervinus</name>
    <dbReference type="NCBI Taxonomy" id="181527"/>
    <lineage>
        <taxon>Eukaryota</taxon>
        <taxon>Fungi</taxon>
        <taxon>Dikarya</taxon>
        <taxon>Basidiomycota</taxon>
        <taxon>Agaricomycotina</taxon>
        <taxon>Agaricomycetes</taxon>
        <taxon>Agaricomycetidae</taxon>
        <taxon>Agaricales</taxon>
        <taxon>Pluteineae</taxon>
        <taxon>Pluteaceae</taxon>
        <taxon>Pluteus</taxon>
    </lineage>
</organism>
<accession>A0ACD3ASC4</accession>
<sequence length="602" mass="66552">MLWRLSRLPLRSYCSSSTAASRLPTSRTRTFSSSSRAQSPHPHPACNRRRWAFNTAFLSFGLTASIVLHRIHADAQTDSQTHDSPPKEKQVDSDPLPSRPGQPPDSKDITAPLEELMKVVEREVEGAFGNLIELNSIHPAFPLVDDALPEFCWRSSTSLPAHCGIWRYDTISGSFDGSQRTFVAASTGNFPSGLWLMFGIFPATKTDPLSPPSNAAAYYLYDNLLLYLIGTIGDLLGKYAPIRSEHQEVGIEDAPGSTGEWYFHNHATITEEPTRDEINSCLQSAFWLFDHCLCQEEVQLLFVDNPWYESESKEQHKQRISTSMNRAVAASDALVVLYQPNGNHLRVLNTGSSVRAILGVQETRLSPPQDPNATRSSDAHVPVNVAVPNNSQFGDSQRMGKWSPELERKVFDAQYAEPLVDPPPIPGEGQQQRTAVPAIATTSTQPGDFLILTTGLGDVLTDTEMTDIVSKWIAQSKPAPLEEPLRLRSDAKETKQDLQLPSTPAKQRGLGTEVRTEVVKEGVTRVIPSRHGWNLLLDDAYTKNFFGNPVVPIDGLDQNAAAHLARRALMALKQKSRQGNASHATPDTLPYRDDISVVVIFF</sequence>
<gene>
    <name evidence="1" type="ORF">BDN72DRAFT_841524</name>
</gene>
<dbReference type="EMBL" id="ML208347">
    <property type="protein sequence ID" value="TFK68625.1"/>
    <property type="molecule type" value="Genomic_DNA"/>
</dbReference>
<name>A0ACD3ASC4_9AGAR</name>
<evidence type="ECO:0000313" key="1">
    <source>
        <dbReference type="EMBL" id="TFK68625.1"/>
    </source>
</evidence>
<dbReference type="Proteomes" id="UP000308600">
    <property type="component" value="Unassembled WGS sequence"/>
</dbReference>
<reference evidence="1 2" key="1">
    <citation type="journal article" date="2019" name="Nat. Ecol. Evol.">
        <title>Megaphylogeny resolves global patterns of mushroom evolution.</title>
        <authorList>
            <person name="Varga T."/>
            <person name="Krizsan K."/>
            <person name="Foldi C."/>
            <person name="Dima B."/>
            <person name="Sanchez-Garcia M."/>
            <person name="Sanchez-Ramirez S."/>
            <person name="Szollosi G.J."/>
            <person name="Szarkandi J.G."/>
            <person name="Papp V."/>
            <person name="Albert L."/>
            <person name="Andreopoulos W."/>
            <person name="Angelini C."/>
            <person name="Antonin V."/>
            <person name="Barry K.W."/>
            <person name="Bougher N.L."/>
            <person name="Buchanan P."/>
            <person name="Buyck B."/>
            <person name="Bense V."/>
            <person name="Catcheside P."/>
            <person name="Chovatia M."/>
            <person name="Cooper J."/>
            <person name="Damon W."/>
            <person name="Desjardin D."/>
            <person name="Finy P."/>
            <person name="Geml J."/>
            <person name="Haridas S."/>
            <person name="Hughes K."/>
            <person name="Justo A."/>
            <person name="Karasinski D."/>
            <person name="Kautmanova I."/>
            <person name="Kiss B."/>
            <person name="Kocsube S."/>
            <person name="Kotiranta H."/>
            <person name="LaButti K.M."/>
            <person name="Lechner B.E."/>
            <person name="Liimatainen K."/>
            <person name="Lipzen A."/>
            <person name="Lukacs Z."/>
            <person name="Mihaltcheva S."/>
            <person name="Morgado L.N."/>
            <person name="Niskanen T."/>
            <person name="Noordeloos M.E."/>
            <person name="Ohm R.A."/>
            <person name="Ortiz-Santana B."/>
            <person name="Ovrebo C."/>
            <person name="Racz N."/>
            <person name="Riley R."/>
            <person name="Savchenko A."/>
            <person name="Shiryaev A."/>
            <person name="Soop K."/>
            <person name="Spirin V."/>
            <person name="Szebenyi C."/>
            <person name="Tomsovsky M."/>
            <person name="Tulloss R.E."/>
            <person name="Uehling J."/>
            <person name="Grigoriev I.V."/>
            <person name="Vagvolgyi C."/>
            <person name="Papp T."/>
            <person name="Martin F.M."/>
            <person name="Miettinen O."/>
            <person name="Hibbett D.S."/>
            <person name="Nagy L.G."/>
        </authorList>
    </citation>
    <scope>NUCLEOTIDE SEQUENCE [LARGE SCALE GENOMIC DNA]</scope>
    <source>
        <strain evidence="1 2">NL-1719</strain>
    </source>
</reference>
<evidence type="ECO:0000313" key="2">
    <source>
        <dbReference type="Proteomes" id="UP000308600"/>
    </source>
</evidence>
<protein>
    <submittedName>
        <fullName evidence="1">Uncharacterized protein</fullName>
    </submittedName>
</protein>
<proteinExistence type="predicted"/>